<feature type="binding site" evidence="2">
    <location>
        <position position="225"/>
    </location>
    <ligand>
        <name>[2Fe-2S] cluster</name>
        <dbReference type="ChEBI" id="CHEBI:190135"/>
    </ligand>
</feature>
<dbReference type="InterPro" id="IPR017927">
    <property type="entry name" value="FAD-bd_FR_type"/>
</dbReference>
<dbReference type="AlphaFoldDB" id="A0A8J6JC91"/>
<dbReference type="InterPro" id="IPR019480">
    <property type="entry name" value="Dihydroorotate_DH_Fe-S-bd"/>
</dbReference>
<feature type="binding site" evidence="2">
    <location>
        <position position="237"/>
    </location>
    <ligand>
        <name>[2Fe-2S] cluster</name>
        <dbReference type="ChEBI" id="CHEBI:190135"/>
    </ligand>
</feature>
<dbReference type="PROSITE" id="PS51384">
    <property type="entry name" value="FAD_FR"/>
    <property type="match status" value="1"/>
</dbReference>
<dbReference type="GO" id="GO:0050660">
    <property type="term" value="F:flavin adenine dinucleotide binding"/>
    <property type="evidence" value="ECO:0007669"/>
    <property type="project" value="InterPro"/>
</dbReference>
<dbReference type="InterPro" id="IPR017938">
    <property type="entry name" value="Riboflavin_synthase-like_b-brl"/>
</dbReference>
<dbReference type="RefSeq" id="WP_147571965.1">
    <property type="nucleotide sequence ID" value="NZ_JACOPO010000009.1"/>
</dbReference>
<dbReference type="Pfam" id="PF10418">
    <property type="entry name" value="DHODB_Fe-S_bind"/>
    <property type="match status" value="1"/>
</dbReference>
<comment type="cofactor">
    <cofactor evidence="2">
        <name>[2Fe-2S] cluster</name>
        <dbReference type="ChEBI" id="CHEBI:190135"/>
    </cofactor>
    <text evidence="2">Binds 1 [2Fe-2S] cluster per subunit.</text>
</comment>
<dbReference type="GO" id="GO:0051537">
    <property type="term" value="F:2 iron, 2 sulfur cluster binding"/>
    <property type="evidence" value="ECO:0007669"/>
    <property type="project" value="UniProtKB-KW"/>
</dbReference>
<keyword evidence="1" id="KW-0274">FAD</keyword>
<dbReference type="GO" id="GO:0006221">
    <property type="term" value="P:pyrimidine nucleotide biosynthetic process"/>
    <property type="evidence" value="ECO:0007669"/>
    <property type="project" value="InterPro"/>
</dbReference>
<dbReference type="Gene3D" id="3.40.50.80">
    <property type="entry name" value="Nucleotide-binding domain of ferredoxin-NADP reductase (FNR) module"/>
    <property type="match status" value="1"/>
</dbReference>
<evidence type="ECO:0000256" key="1">
    <source>
        <dbReference type="PIRSR" id="PIRSR006816-1"/>
    </source>
</evidence>
<dbReference type="InterPro" id="IPR039261">
    <property type="entry name" value="FNR_nucleotide-bd"/>
</dbReference>
<evidence type="ECO:0000256" key="2">
    <source>
        <dbReference type="PIRSR" id="PIRSR006816-2"/>
    </source>
</evidence>
<proteinExistence type="predicted"/>
<comment type="cofactor">
    <cofactor evidence="1">
        <name>FAD</name>
        <dbReference type="ChEBI" id="CHEBI:57692"/>
    </cofactor>
    <text evidence="1">Binds 1 FAD per subunit.</text>
</comment>
<dbReference type="GO" id="GO:0046872">
    <property type="term" value="F:metal ion binding"/>
    <property type="evidence" value="ECO:0007669"/>
    <property type="project" value="UniProtKB-KW"/>
</dbReference>
<evidence type="ECO:0000259" key="3">
    <source>
        <dbReference type="PROSITE" id="PS51384"/>
    </source>
</evidence>
<dbReference type="SUPFAM" id="SSF52343">
    <property type="entry name" value="Ferredoxin reductase-like, C-terminal NADP-linked domain"/>
    <property type="match status" value="1"/>
</dbReference>
<reference evidence="4" key="1">
    <citation type="submission" date="2020-08" db="EMBL/GenBank/DDBJ databases">
        <title>Genome public.</title>
        <authorList>
            <person name="Liu C."/>
            <person name="Sun Q."/>
        </authorList>
    </citation>
    <scope>NUCLEOTIDE SEQUENCE</scope>
    <source>
        <strain evidence="4">NSJ-23</strain>
    </source>
</reference>
<feature type="binding site" evidence="2">
    <location>
        <position position="222"/>
    </location>
    <ligand>
        <name>[2Fe-2S] cluster</name>
        <dbReference type="ChEBI" id="CHEBI:190135"/>
    </ligand>
</feature>
<evidence type="ECO:0000313" key="4">
    <source>
        <dbReference type="EMBL" id="MBC5723483.1"/>
    </source>
</evidence>
<sequence length="282" mass="30149">MKKYEIAKKKTLTPEIGQISVYAPLVAAKAKAGQFIILRVDEEGERIPLTISSAVDGLITVIYQKIGGTTLALDELNEGDCLHDFVGPLGQPTEVEDLGRVAVLGGGLGCAIALPVARALHEAGNQVDLIGGFKTKDIVILEEEMSQACTDLHICTDDGTYGYHGFVTGKLEELINSGVKFDHVFAIGPLMMMKFACKLTEKYGIPTTVSMNPIMIDGTGMCGGCRLTVGGEVKFACVDGPDFDGHKVDFDEVIARNATYKEHEAKAKEKHLCRLGGGAMNG</sequence>
<dbReference type="InterPro" id="IPR012165">
    <property type="entry name" value="Cyt_c3_hydrogenase_gsu"/>
</dbReference>
<dbReference type="EMBL" id="JACOPO010000009">
    <property type="protein sequence ID" value="MBC5723483.1"/>
    <property type="molecule type" value="Genomic_DNA"/>
</dbReference>
<dbReference type="SUPFAM" id="SSF63380">
    <property type="entry name" value="Riboflavin synthase domain-like"/>
    <property type="match status" value="1"/>
</dbReference>
<comment type="caution">
    <text evidence="4">The sequence shown here is derived from an EMBL/GenBank/DDBJ whole genome shotgun (WGS) entry which is preliminary data.</text>
</comment>
<gene>
    <name evidence="4" type="ORF">H8S11_11755</name>
</gene>
<dbReference type="PANTHER" id="PTHR43513">
    <property type="entry name" value="DIHYDROOROTATE DEHYDROGENASE B (NAD(+)), ELECTRON TRANSFER SUBUNIT"/>
    <property type="match status" value="1"/>
</dbReference>
<keyword evidence="2" id="KW-0001">2Fe-2S</keyword>
<keyword evidence="2" id="KW-0411">Iron-sulfur</keyword>
<feature type="domain" description="FAD-binding FR-type" evidence="3">
    <location>
        <begin position="1"/>
        <end position="95"/>
    </location>
</feature>
<keyword evidence="2" id="KW-0479">Metal-binding</keyword>
<dbReference type="PANTHER" id="PTHR43513:SF3">
    <property type="entry name" value="DIHYDROOROTATE DEHYDROGENASE B (NAD(+)), ELECTRON TRANSFER SUBUNIT-RELATED"/>
    <property type="match status" value="1"/>
</dbReference>
<keyword evidence="5" id="KW-1185">Reference proteome</keyword>
<dbReference type="Proteomes" id="UP000628736">
    <property type="component" value="Unassembled WGS sequence"/>
</dbReference>
<protein>
    <submittedName>
        <fullName evidence="4">Sulfide/dihydroorotate dehydrogenase-like FAD/NAD-binding protein</fullName>
    </submittedName>
</protein>
<evidence type="ECO:0000313" key="5">
    <source>
        <dbReference type="Proteomes" id="UP000628736"/>
    </source>
</evidence>
<organism evidence="4 5">
    <name type="scientific">Flintibacter hominis</name>
    <dbReference type="NCBI Taxonomy" id="2763048"/>
    <lineage>
        <taxon>Bacteria</taxon>
        <taxon>Bacillati</taxon>
        <taxon>Bacillota</taxon>
        <taxon>Clostridia</taxon>
        <taxon>Eubacteriales</taxon>
        <taxon>Flintibacter</taxon>
    </lineage>
</organism>
<dbReference type="Gene3D" id="2.40.30.10">
    <property type="entry name" value="Translation factors"/>
    <property type="match status" value="1"/>
</dbReference>
<feature type="binding site" evidence="1">
    <location>
        <begin position="62"/>
        <end position="64"/>
    </location>
    <ligand>
        <name>FAD</name>
        <dbReference type="ChEBI" id="CHEBI:57692"/>
    </ligand>
</feature>
<keyword evidence="2" id="KW-0408">Iron</keyword>
<name>A0A8J6JC91_9FIRM</name>
<dbReference type="PIRSF" id="PIRSF006816">
    <property type="entry name" value="Cyc3_hyd_g"/>
    <property type="match status" value="1"/>
</dbReference>
<dbReference type="GO" id="GO:0016491">
    <property type="term" value="F:oxidoreductase activity"/>
    <property type="evidence" value="ECO:0007669"/>
    <property type="project" value="InterPro"/>
</dbReference>
<dbReference type="InterPro" id="IPR050353">
    <property type="entry name" value="PyrK_electron_transfer"/>
</dbReference>
<dbReference type="NCBIfam" id="NF004862">
    <property type="entry name" value="PRK06222.1"/>
    <property type="match status" value="1"/>
</dbReference>
<accession>A0A8J6JC91</accession>
<dbReference type="CDD" id="cd06219">
    <property type="entry name" value="DHOD_e_trans_like1"/>
    <property type="match status" value="1"/>
</dbReference>
<keyword evidence="1" id="KW-0285">Flavoprotein</keyword>